<evidence type="ECO:0000313" key="2">
    <source>
        <dbReference type="Proteomes" id="UP000034329"/>
    </source>
</evidence>
<comment type="caution">
    <text evidence="1">The sequence shown here is derived from an EMBL/GenBank/DDBJ whole genome shotgun (WGS) entry which is preliminary data.</text>
</comment>
<protein>
    <submittedName>
        <fullName evidence="1">Uncharacterized protein</fullName>
    </submittedName>
</protein>
<sequence>MHLEEEIDAENERQLKAVARSWLMQLWWYAQDLGANKLSELDIIVLSRIAEGPRVVSFEERKKMTESWTVGTLREDLHLTFEKIHGVIYKSLIPKGLVQIELGFQGTGRELGTKGSGKRKFIELTAFGKKMLTWADKVAGENLKENIQKLREGKKQ</sequence>
<reference evidence="1 2" key="1">
    <citation type="journal article" date="2015" name="Nature">
        <title>rRNA introns, odd ribosomes, and small enigmatic genomes across a large radiation of phyla.</title>
        <authorList>
            <person name="Brown C.T."/>
            <person name="Hug L.A."/>
            <person name="Thomas B.C."/>
            <person name="Sharon I."/>
            <person name="Castelle C.J."/>
            <person name="Singh A."/>
            <person name="Wilkins M.J."/>
            <person name="Williams K.H."/>
            <person name="Banfield J.F."/>
        </authorList>
    </citation>
    <scope>NUCLEOTIDE SEQUENCE [LARGE SCALE GENOMIC DNA]</scope>
</reference>
<evidence type="ECO:0000313" key="1">
    <source>
        <dbReference type="EMBL" id="KKU09989.1"/>
    </source>
</evidence>
<organism evidence="1 2">
    <name type="scientific">Candidatus Woesebacteria bacterium GW2011_GWB1_45_5</name>
    <dbReference type="NCBI Taxonomy" id="1618581"/>
    <lineage>
        <taxon>Bacteria</taxon>
        <taxon>Candidatus Woeseibacteriota</taxon>
    </lineage>
</organism>
<gene>
    <name evidence="1" type="ORF">UX13_C0024G0011</name>
</gene>
<proteinExistence type="predicted"/>
<dbReference type="Proteomes" id="UP000034329">
    <property type="component" value="Unassembled WGS sequence"/>
</dbReference>
<dbReference type="EMBL" id="LCLA01000024">
    <property type="protein sequence ID" value="KKU09989.1"/>
    <property type="molecule type" value="Genomic_DNA"/>
</dbReference>
<name>A0A0G1MP70_9BACT</name>
<dbReference type="AlphaFoldDB" id="A0A0G1MP70"/>
<accession>A0A0G1MP70</accession>